<reference evidence="2 3" key="1">
    <citation type="submission" date="2018-08" db="EMBL/GenBank/DDBJ databases">
        <title>Horizontal acquisition of hydrogen conversion ability and other habitat adaptations in Hydrogenovibrio crunogenus strains.</title>
        <authorList>
            <person name="Gonnella G."/>
            <person name="Adam N."/>
            <person name="Perner M."/>
        </authorList>
    </citation>
    <scope>NUCLEOTIDE SEQUENCE [LARGE SCALE GENOMIC DNA]</scope>
    <source>
        <strain evidence="2 3">SP-41</strain>
    </source>
</reference>
<dbReference type="OrthoDB" id="5616343at2"/>
<dbReference type="RefSeq" id="WP_135796782.1">
    <property type="nucleotide sequence ID" value="NZ_CP032096.1"/>
</dbReference>
<keyword evidence="1" id="KW-1133">Transmembrane helix</keyword>
<proteinExistence type="predicted"/>
<keyword evidence="1" id="KW-0472">Membrane</keyword>
<keyword evidence="1" id="KW-0812">Transmembrane</keyword>
<feature type="transmembrane region" description="Helical" evidence="1">
    <location>
        <begin position="47"/>
        <end position="63"/>
    </location>
</feature>
<evidence type="ECO:0000313" key="3">
    <source>
        <dbReference type="Proteomes" id="UP000296201"/>
    </source>
</evidence>
<protein>
    <submittedName>
        <fullName evidence="2">Uncharacterized protein</fullName>
    </submittedName>
</protein>
<dbReference type="AlphaFoldDB" id="A0A4P7P2L9"/>
<dbReference type="EMBL" id="CP032096">
    <property type="protein sequence ID" value="QBZ84259.1"/>
    <property type="molecule type" value="Genomic_DNA"/>
</dbReference>
<feature type="transmembrane region" description="Helical" evidence="1">
    <location>
        <begin position="6"/>
        <end position="26"/>
    </location>
</feature>
<evidence type="ECO:0000256" key="1">
    <source>
        <dbReference type="SAM" id="Phobius"/>
    </source>
</evidence>
<sequence>MLITLITGMLLTALALGVLWGGFILLRRLPRFEHLNSRAANKRMLQLSLLFYFIGIILTIYWMA</sequence>
<organism evidence="2 3">
    <name type="scientific">Hydrogenovibrio crunogenus</name>
    <dbReference type="NCBI Taxonomy" id="39765"/>
    <lineage>
        <taxon>Bacteria</taxon>
        <taxon>Pseudomonadati</taxon>
        <taxon>Pseudomonadota</taxon>
        <taxon>Gammaproteobacteria</taxon>
        <taxon>Thiotrichales</taxon>
        <taxon>Piscirickettsiaceae</taxon>
        <taxon>Hydrogenovibrio</taxon>
    </lineage>
</organism>
<name>A0A4P7P2L9_9GAMM</name>
<evidence type="ECO:0000313" key="2">
    <source>
        <dbReference type="EMBL" id="QBZ84259.1"/>
    </source>
</evidence>
<gene>
    <name evidence="2" type="ORF">GHNINEIG_02337</name>
</gene>
<keyword evidence="3" id="KW-1185">Reference proteome</keyword>
<accession>A0A4P7P2L9</accession>
<dbReference type="Proteomes" id="UP000296201">
    <property type="component" value="Chromosome"/>
</dbReference>